<gene>
    <name evidence="1" type="ORF">VSH64_37950</name>
</gene>
<dbReference type="Gene3D" id="1.25.40.10">
    <property type="entry name" value="Tetratricopeptide repeat domain"/>
    <property type="match status" value="1"/>
</dbReference>
<dbReference type="EMBL" id="CP142149">
    <property type="protein sequence ID" value="WSE28569.1"/>
    <property type="molecule type" value="Genomic_DNA"/>
</dbReference>
<dbReference type="RefSeq" id="WP_326567569.1">
    <property type="nucleotide sequence ID" value="NZ_CP142149.1"/>
</dbReference>
<dbReference type="InterPro" id="IPR011990">
    <property type="entry name" value="TPR-like_helical_dom_sf"/>
</dbReference>
<dbReference type="Proteomes" id="UP001330812">
    <property type="component" value="Chromosome"/>
</dbReference>
<accession>A0ABZ1I323</accession>
<sequence length="720" mass="78179">MSADVLYAELIKQGVALAFTAGSKAGEYLWGRVTRRRHNDPAALEQAVARLIAEHPDSVHQLKALVDADLATTGKVPQIVPRSPLFVDRVTVWQQLNARTGTAVLTGPSGIGKTAAAEHFALHSKPSYPDGSVLVNCAEFRDGPGGPLGRNRIKAYLLARLGVEVLSTADDDLAVQYLEVLQPLRLLVVFDNVESAAELDGLIPPSPMSLVLALTSAPETDFLLDFALVPLGRLEDGADRQLLEAICSPELVRNDPEGTQKLLAQCDRVPAALVVAANRVRSFAALTQRPLAAAATELESGGSLGPVSHAYDEALSGLPAEAAELCRLLTVFPGPSFTAEAAAALVARPVKQVWTLLTELHDQVLVTRTADGRLQLGNQARQAVRRTGNTNGTGEAFTRLVRFYAARAVQADFRKSGPDRLRLYDPTLPSGTENPEFDGGPVDWLVAELPTYRALAGTALDAGLHHELLQICGALEIVGLHRGRHRDLEAILDRGLRTDPPPAVRARMTSMSGRILSLIGEFDRAAHAFAQAEAAVRQVRIPELEASVLEFRGLFHREQGQLMRAVACYRGALAITRSLSVEGKPHRGRGLHARMLANVLVSLRQFPEALALVQEAENHTLPGNDRDRAQVWLVRAKVFAETGRAAEALALLPEAWRLANGAGSNQYDLEFSEATGDAAWRAGGFDLARQHWSGAWQRYEASRHPRRERLYHKLWYGLPA</sequence>
<keyword evidence="2" id="KW-1185">Reference proteome</keyword>
<name>A0ABZ1I323_9PSEU</name>
<dbReference type="SUPFAM" id="SSF48452">
    <property type="entry name" value="TPR-like"/>
    <property type="match status" value="1"/>
</dbReference>
<reference evidence="1 2" key="1">
    <citation type="journal article" date="2015" name="Int. J. Syst. Evol. Microbiol.">
        <title>Amycolatopsis rhabdoformis sp. nov., an actinomycete isolated from a tropical forest soil.</title>
        <authorList>
            <person name="Souza W.R."/>
            <person name="Silva R.E."/>
            <person name="Goodfellow M."/>
            <person name="Busarakam K."/>
            <person name="Figueiro F.S."/>
            <person name="Ferreira D."/>
            <person name="Rodrigues-Filho E."/>
            <person name="Moraes L.A.B."/>
            <person name="Zucchi T.D."/>
        </authorList>
    </citation>
    <scope>NUCLEOTIDE SEQUENCE [LARGE SCALE GENOMIC DNA]</scope>
    <source>
        <strain evidence="1 2">NCIMB 14900</strain>
    </source>
</reference>
<evidence type="ECO:0008006" key="3">
    <source>
        <dbReference type="Google" id="ProtNLM"/>
    </source>
</evidence>
<evidence type="ECO:0000313" key="2">
    <source>
        <dbReference type="Proteomes" id="UP001330812"/>
    </source>
</evidence>
<evidence type="ECO:0000313" key="1">
    <source>
        <dbReference type="EMBL" id="WSE28569.1"/>
    </source>
</evidence>
<protein>
    <recommendedName>
        <fullName evidence="3">Tetratricopeptide repeat protein</fullName>
    </recommendedName>
</protein>
<dbReference type="SUPFAM" id="SSF52540">
    <property type="entry name" value="P-loop containing nucleoside triphosphate hydrolases"/>
    <property type="match status" value="1"/>
</dbReference>
<proteinExistence type="predicted"/>
<dbReference type="Gene3D" id="3.40.50.300">
    <property type="entry name" value="P-loop containing nucleotide triphosphate hydrolases"/>
    <property type="match status" value="1"/>
</dbReference>
<organism evidence="1 2">
    <name type="scientific">Amycolatopsis rhabdoformis</name>
    <dbReference type="NCBI Taxonomy" id="1448059"/>
    <lineage>
        <taxon>Bacteria</taxon>
        <taxon>Bacillati</taxon>
        <taxon>Actinomycetota</taxon>
        <taxon>Actinomycetes</taxon>
        <taxon>Pseudonocardiales</taxon>
        <taxon>Pseudonocardiaceae</taxon>
        <taxon>Amycolatopsis</taxon>
    </lineage>
</organism>
<dbReference type="InterPro" id="IPR027417">
    <property type="entry name" value="P-loop_NTPase"/>
</dbReference>